<dbReference type="Pfam" id="PF02368">
    <property type="entry name" value="Big_2"/>
    <property type="match status" value="2"/>
</dbReference>
<feature type="domain" description="BIG2" evidence="1">
    <location>
        <begin position="107"/>
        <end position="179"/>
    </location>
</feature>
<evidence type="ECO:0000313" key="3">
    <source>
        <dbReference type="Proteomes" id="UP001197875"/>
    </source>
</evidence>
<reference evidence="2 3" key="1">
    <citation type="submission" date="2021-10" db="EMBL/GenBank/DDBJ databases">
        <title>Anaerobic single-cell dispensing facilitates the cultivation of human gut bacteria.</title>
        <authorList>
            <person name="Afrizal A."/>
        </authorList>
    </citation>
    <scope>NUCLEOTIDE SEQUENCE [LARGE SCALE GENOMIC DNA]</scope>
    <source>
        <strain evidence="2 3">CLA-AA-H277</strain>
    </source>
</reference>
<evidence type="ECO:0000313" key="2">
    <source>
        <dbReference type="EMBL" id="MCC2189894.1"/>
    </source>
</evidence>
<sequence>MKKTWKKLIFTALFSALLLENPALPLKEAVSLTAEAATPALSRSAFRLTRGKTRILRLKNASGTVRWTSSNKAVATVTSKGVVKGIKAGSAFIKACYKGKTYKCAVVVEAPKLSASTLTLETGTYSQLTLKNTKQSIVWKSSNSSVASVSSSGYVAARKAGTAKISAVSGGVTYTCTITVKKASYTPSQTVVKINYQKVVNYIKTNGATNADGDPYIQLKDSKEQNIYSIVYDRSKKQLRFITVFSDDGALATLDMYVNTPKSSRISAEFNMIYEESSTTPIAVQARASFLASSVTRNGTISFTVTERANIDRADAVSIAQDATRTGFTGWNLLLHKRLGLSLKYLGFTSWK</sequence>
<name>A0AAE3DT27_9FIRM</name>
<protein>
    <submittedName>
        <fullName evidence="2">Ig-like domain-containing protein</fullName>
    </submittedName>
</protein>
<evidence type="ECO:0000259" key="1">
    <source>
        <dbReference type="SMART" id="SM00635"/>
    </source>
</evidence>
<dbReference type="InterPro" id="IPR008964">
    <property type="entry name" value="Invasin/intimin_cell_adhesion"/>
</dbReference>
<dbReference type="InterPro" id="IPR003343">
    <property type="entry name" value="Big_2"/>
</dbReference>
<dbReference type="Proteomes" id="UP001197875">
    <property type="component" value="Unassembled WGS sequence"/>
</dbReference>
<dbReference type="AlphaFoldDB" id="A0AAE3DT27"/>
<dbReference type="RefSeq" id="WP_227615117.1">
    <property type="nucleotide sequence ID" value="NZ_JAJEPR010000012.1"/>
</dbReference>
<dbReference type="SMART" id="SM00635">
    <property type="entry name" value="BID_2"/>
    <property type="match status" value="2"/>
</dbReference>
<dbReference type="SUPFAM" id="SSF49373">
    <property type="entry name" value="Invasin/intimin cell-adhesion fragments"/>
    <property type="match status" value="2"/>
</dbReference>
<comment type="caution">
    <text evidence="2">The sequence shown here is derived from an EMBL/GenBank/DDBJ whole genome shotgun (WGS) entry which is preliminary data.</text>
</comment>
<dbReference type="Gene3D" id="2.60.40.1080">
    <property type="match status" value="2"/>
</dbReference>
<keyword evidence="3" id="KW-1185">Reference proteome</keyword>
<organism evidence="2 3">
    <name type="scientific">Fusicatenibacter faecihominis</name>
    <dbReference type="NCBI Taxonomy" id="2881276"/>
    <lineage>
        <taxon>Bacteria</taxon>
        <taxon>Bacillati</taxon>
        <taxon>Bacillota</taxon>
        <taxon>Clostridia</taxon>
        <taxon>Lachnospirales</taxon>
        <taxon>Lachnospiraceae</taxon>
        <taxon>Fusicatenibacter</taxon>
    </lineage>
</organism>
<feature type="domain" description="BIG2" evidence="1">
    <location>
        <begin position="35"/>
        <end position="105"/>
    </location>
</feature>
<gene>
    <name evidence="2" type="ORF">LKD71_08765</name>
</gene>
<accession>A0AAE3DT27</accession>
<dbReference type="EMBL" id="JAJEPR010000012">
    <property type="protein sequence ID" value="MCC2189894.1"/>
    <property type="molecule type" value="Genomic_DNA"/>
</dbReference>
<proteinExistence type="predicted"/>